<dbReference type="InterPro" id="IPR000649">
    <property type="entry name" value="IF-2B-related"/>
</dbReference>
<evidence type="ECO:0000256" key="10">
    <source>
        <dbReference type="SAM" id="MobiDB-lite"/>
    </source>
</evidence>
<dbReference type="EMBL" id="JAQQWL010000013">
    <property type="protein sequence ID" value="KAK8042612.1"/>
    <property type="molecule type" value="Genomic_DNA"/>
</dbReference>
<dbReference type="InterPro" id="IPR037171">
    <property type="entry name" value="NagB/RpiA_transferase-like"/>
</dbReference>
<dbReference type="Pfam" id="PF01008">
    <property type="entry name" value="IF-2B"/>
    <property type="match status" value="1"/>
</dbReference>
<evidence type="ECO:0000256" key="7">
    <source>
        <dbReference type="ARBA" id="ARBA00044236"/>
    </source>
</evidence>
<dbReference type="PANTHER" id="PTHR45860:SF1">
    <property type="entry name" value="TRANSLATION INITIATION FACTOR EIF-2B SUBUNIT ALPHA"/>
    <property type="match status" value="1"/>
</dbReference>
<dbReference type="InterPro" id="IPR042529">
    <property type="entry name" value="IF_2B-like_C"/>
</dbReference>
<dbReference type="InterPro" id="IPR042528">
    <property type="entry name" value="elF-2B_alpha_N"/>
</dbReference>
<gene>
    <name evidence="11" type="ORF">PG994_013095</name>
</gene>
<dbReference type="InterPro" id="IPR051501">
    <property type="entry name" value="eIF2B_alpha/beta/delta"/>
</dbReference>
<evidence type="ECO:0000256" key="1">
    <source>
        <dbReference type="ARBA" id="ARBA00004514"/>
    </source>
</evidence>
<dbReference type="Proteomes" id="UP001480595">
    <property type="component" value="Unassembled WGS sequence"/>
</dbReference>
<name>A0ABR1T7P2_9PEZI</name>
<evidence type="ECO:0000256" key="8">
    <source>
        <dbReference type="ARBA" id="ARBA00046432"/>
    </source>
</evidence>
<protein>
    <recommendedName>
        <fullName evidence="6">Translation initiation factor eIF2B subunit alpha</fullName>
    </recommendedName>
    <alternativeName>
        <fullName evidence="7">eIF2B GDP-GTP exchange factor subunit alpha</fullName>
    </alternativeName>
</protein>
<dbReference type="SUPFAM" id="SSF100950">
    <property type="entry name" value="NagB/RpiA/CoA transferase-like"/>
    <property type="match status" value="1"/>
</dbReference>
<evidence type="ECO:0000256" key="4">
    <source>
        <dbReference type="ARBA" id="ARBA00022540"/>
    </source>
</evidence>
<proteinExistence type="inferred from homology"/>
<keyword evidence="3" id="KW-0963">Cytoplasm</keyword>
<keyword evidence="4" id="KW-0396">Initiation factor</keyword>
<feature type="region of interest" description="Disordered" evidence="10">
    <location>
        <begin position="105"/>
        <end position="131"/>
    </location>
</feature>
<keyword evidence="12" id="KW-1185">Reference proteome</keyword>
<comment type="similarity">
    <text evidence="2 9">Belongs to the eIF-2B alpha/beta/delta subunits family.</text>
</comment>
<evidence type="ECO:0000256" key="5">
    <source>
        <dbReference type="ARBA" id="ARBA00022917"/>
    </source>
</evidence>
<sequence>MADVQDGAVTRDLPLRGSNADAESFDIVATYHRLLKEDPDLTMPMAAIEALIEFLGHSQVKTVYETIDLVKTQSEKLQAAVRNPIALSHGTDLFSQYLIMSLKQPASSSGSNGSNNSKSSPAPQPPLDNPHESFEVVRQHLLRNSRLFATRAKNARERIAVNGRKHLHDDTTILTMGGSRVVGNLLGRAAQKHDYGWYTDPPRQFRVLYAVDPALAAESEAVVASLRGQGVPVATVPFTALAYAMATVDKVVVGAEAVTANGGIISSMGTYSLAVLAKASRKPFYVAAEQHKFGKTFPVDEFDFSFDQGVINFYSDNTKEGKDKKVTMPDPIDFTPPELIEAFFADHKVLTPDEVAKEVIDMLM</sequence>
<evidence type="ECO:0000313" key="12">
    <source>
        <dbReference type="Proteomes" id="UP001480595"/>
    </source>
</evidence>
<dbReference type="PANTHER" id="PTHR45860">
    <property type="entry name" value="TRANSLATION INITIATION FACTOR EIF-2B SUBUNIT ALPHA"/>
    <property type="match status" value="1"/>
</dbReference>
<evidence type="ECO:0000256" key="2">
    <source>
        <dbReference type="ARBA" id="ARBA00007251"/>
    </source>
</evidence>
<accession>A0ABR1T7P2</accession>
<evidence type="ECO:0000256" key="9">
    <source>
        <dbReference type="RuleBase" id="RU003814"/>
    </source>
</evidence>
<dbReference type="GeneID" id="92097567"/>
<dbReference type="Gene3D" id="1.20.120.1070">
    <property type="entry name" value="Translation initiation factor eIF-2B, N-terminal domain"/>
    <property type="match status" value="1"/>
</dbReference>
<dbReference type="Gene3D" id="3.40.50.10470">
    <property type="entry name" value="Translation initiation factor eif-2b, domain 2"/>
    <property type="match status" value="1"/>
</dbReference>
<comment type="caution">
    <text evidence="11">The sequence shown here is derived from an EMBL/GenBank/DDBJ whole genome shotgun (WGS) entry which is preliminary data.</text>
</comment>
<evidence type="ECO:0000256" key="3">
    <source>
        <dbReference type="ARBA" id="ARBA00022490"/>
    </source>
</evidence>
<reference evidence="11 12" key="1">
    <citation type="submission" date="2023-01" db="EMBL/GenBank/DDBJ databases">
        <title>Analysis of 21 Apiospora genomes using comparative genomics revels a genus with tremendous synthesis potential of carbohydrate active enzymes and secondary metabolites.</title>
        <authorList>
            <person name="Sorensen T."/>
        </authorList>
    </citation>
    <scope>NUCLEOTIDE SEQUENCE [LARGE SCALE GENOMIC DNA]</scope>
    <source>
        <strain evidence="11 12">CBS 135458</strain>
    </source>
</reference>
<dbReference type="RefSeq" id="XP_066709465.1">
    <property type="nucleotide sequence ID" value="XM_066864504.1"/>
</dbReference>
<comment type="subcellular location">
    <subcellularLocation>
        <location evidence="1">Cytoplasm</location>
        <location evidence="1">Cytosol</location>
    </subcellularLocation>
</comment>
<comment type="subunit">
    <text evidence="8">Component of the translation initiation factor 2B (eIF2B) complex which is a heterodecamer of two sets of five different subunits: alpha, beta, gamma, delta and epsilon. Subunits alpha, beta and delta comprise a regulatory subcomplex and subunits epsilon and gamma comprise a catalytic subcomplex. Within the complex, the hexameric regulatory complex resides at the center, with the two heterodimeric catalytic subcomplexes bound on opposite sides.</text>
</comment>
<keyword evidence="5" id="KW-0648">Protein biosynthesis</keyword>
<evidence type="ECO:0000313" key="11">
    <source>
        <dbReference type="EMBL" id="KAK8042612.1"/>
    </source>
</evidence>
<organism evidence="11 12">
    <name type="scientific">Apiospora phragmitis</name>
    <dbReference type="NCBI Taxonomy" id="2905665"/>
    <lineage>
        <taxon>Eukaryota</taxon>
        <taxon>Fungi</taxon>
        <taxon>Dikarya</taxon>
        <taxon>Ascomycota</taxon>
        <taxon>Pezizomycotina</taxon>
        <taxon>Sordariomycetes</taxon>
        <taxon>Xylariomycetidae</taxon>
        <taxon>Amphisphaeriales</taxon>
        <taxon>Apiosporaceae</taxon>
        <taxon>Apiospora</taxon>
    </lineage>
</organism>
<feature type="compositionally biased region" description="Low complexity" evidence="10">
    <location>
        <begin position="107"/>
        <end position="120"/>
    </location>
</feature>
<evidence type="ECO:0000256" key="6">
    <source>
        <dbReference type="ARBA" id="ARBA00044208"/>
    </source>
</evidence>